<comment type="similarity">
    <text evidence="1">Belongs to the pseudomonas-type ThrB family.</text>
</comment>
<evidence type="ECO:0000313" key="4">
    <source>
        <dbReference type="Proteomes" id="UP001432039"/>
    </source>
</evidence>
<dbReference type="InterPro" id="IPR002575">
    <property type="entry name" value="Aminoglycoside_PTrfase"/>
</dbReference>
<sequence>MGEGLLAGLAGDGLPVPAPVATEGGDLVAEFDGHGYYVLSWVDGRHVPGTELTLDQARELGVLLARLHHALSRHAPGPLPDRPPPAEVTGVATADSAAGALRARLPADPMPGLDTALRERRALLTRYADRRPDGEIPAGPYGWTHGDFQYRNLLRRDGEVAAILDWDRLGVRPYGEEVARTAQVQFGGDGVFDLDRVAAFTAGYRSVIDLPEADLADAVTRLWWKRLTDYWQLEFLLTRKDPAFGKMFLEGEALLHWWSDRADEVQAAYAP</sequence>
<name>A0ABZ1TSS8_STRVG</name>
<dbReference type="SUPFAM" id="SSF56112">
    <property type="entry name" value="Protein kinase-like (PK-like)"/>
    <property type="match status" value="1"/>
</dbReference>
<dbReference type="Proteomes" id="UP001432039">
    <property type="component" value="Chromosome"/>
</dbReference>
<organism evidence="3 4">
    <name type="scientific">Streptomyces virginiae</name>
    <name type="common">Streptomyces cinnamonensis</name>
    <dbReference type="NCBI Taxonomy" id="1961"/>
    <lineage>
        <taxon>Bacteria</taxon>
        <taxon>Bacillati</taxon>
        <taxon>Actinomycetota</taxon>
        <taxon>Actinomycetes</taxon>
        <taxon>Kitasatosporales</taxon>
        <taxon>Streptomycetaceae</taxon>
        <taxon>Streptomyces</taxon>
    </lineage>
</organism>
<dbReference type="Pfam" id="PF01636">
    <property type="entry name" value="APH"/>
    <property type="match status" value="1"/>
</dbReference>
<dbReference type="Gene3D" id="3.90.1200.10">
    <property type="match status" value="1"/>
</dbReference>
<keyword evidence="4" id="KW-1185">Reference proteome</keyword>
<feature type="domain" description="Aminoglycoside phosphotransferase" evidence="2">
    <location>
        <begin position="7"/>
        <end position="207"/>
    </location>
</feature>
<dbReference type="PANTHER" id="PTHR21064">
    <property type="entry name" value="AMINOGLYCOSIDE PHOSPHOTRANSFERASE DOMAIN-CONTAINING PROTEIN-RELATED"/>
    <property type="match status" value="1"/>
</dbReference>
<protein>
    <submittedName>
        <fullName evidence="3">Phosphotransferase</fullName>
    </submittedName>
</protein>
<evidence type="ECO:0000256" key="1">
    <source>
        <dbReference type="ARBA" id="ARBA00038240"/>
    </source>
</evidence>
<dbReference type="InterPro" id="IPR011009">
    <property type="entry name" value="Kinase-like_dom_sf"/>
</dbReference>
<gene>
    <name evidence="3" type="ORF">OG517_39515</name>
</gene>
<evidence type="ECO:0000259" key="2">
    <source>
        <dbReference type="Pfam" id="PF01636"/>
    </source>
</evidence>
<accession>A0ABZ1TSS8</accession>
<dbReference type="EMBL" id="CP108090">
    <property type="protein sequence ID" value="WUQ18162.1"/>
    <property type="molecule type" value="Genomic_DNA"/>
</dbReference>
<dbReference type="PANTHER" id="PTHR21064:SF6">
    <property type="entry name" value="AMINOGLYCOSIDE PHOSPHOTRANSFERASE DOMAIN-CONTAINING PROTEIN"/>
    <property type="match status" value="1"/>
</dbReference>
<proteinExistence type="inferred from homology"/>
<evidence type="ECO:0000313" key="3">
    <source>
        <dbReference type="EMBL" id="WUQ18162.1"/>
    </source>
</evidence>
<dbReference type="InterPro" id="IPR050249">
    <property type="entry name" value="Pseudomonas-type_ThrB"/>
</dbReference>
<dbReference type="RefSeq" id="WP_328966127.1">
    <property type="nucleotide sequence ID" value="NZ_CP108090.1"/>
</dbReference>
<reference evidence="3" key="1">
    <citation type="submission" date="2022-10" db="EMBL/GenBank/DDBJ databases">
        <title>The complete genomes of actinobacterial strains from the NBC collection.</title>
        <authorList>
            <person name="Joergensen T.S."/>
            <person name="Alvarez Arevalo M."/>
            <person name="Sterndorff E.B."/>
            <person name="Faurdal D."/>
            <person name="Vuksanovic O."/>
            <person name="Mourched A.-S."/>
            <person name="Charusanti P."/>
            <person name="Shaw S."/>
            <person name="Blin K."/>
            <person name="Weber T."/>
        </authorList>
    </citation>
    <scope>NUCLEOTIDE SEQUENCE</scope>
    <source>
        <strain evidence="3">NBC_00248</strain>
    </source>
</reference>